<protein>
    <submittedName>
        <fullName evidence="2">Monooxygenase</fullName>
    </submittedName>
</protein>
<keyword evidence="2" id="KW-0503">Monooxygenase</keyword>
<accession>A0A6G8QAA2</accession>
<keyword evidence="2" id="KW-0560">Oxidoreductase</keyword>
<dbReference type="Pfam" id="PF02406">
    <property type="entry name" value="MmoB_DmpM"/>
    <property type="match status" value="1"/>
</dbReference>
<sequence length="125" mass="13884">MTGGTEQRFKNERTASGRCGVTFSAGVEGNVIAELMGEKEGVEVTKYPAMIRIDANDKLEFVMEDIADALGEEEFTTNDFEIETSTHYGRMVRLDDRVLLFANPEDAAEYLGFEPPDDDEPQLPA</sequence>
<organism evidence="2 3">
    <name type="scientific">Rubrobacter tropicus</name>
    <dbReference type="NCBI Taxonomy" id="2653851"/>
    <lineage>
        <taxon>Bacteria</taxon>
        <taxon>Bacillati</taxon>
        <taxon>Actinomycetota</taxon>
        <taxon>Rubrobacteria</taxon>
        <taxon>Rubrobacterales</taxon>
        <taxon>Rubrobacteraceae</taxon>
        <taxon>Rubrobacter</taxon>
    </lineage>
</organism>
<dbReference type="NCBIfam" id="NF045941">
    <property type="entry name" value="PropMonoxMimD"/>
    <property type="match status" value="1"/>
</dbReference>
<comment type="similarity">
    <text evidence="1">Belongs to the TmoD/XamoD family.</text>
</comment>
<evidence type="ECO:0000313" key="3">
    <source>
        <dbReference type="Proteomes" id="UP000501452"/>
    </source>
</evidence>
<name>A0A6G8QAA2_9ACTN</name>
<dbReference type="GO" id="GO:0004497">
    <property type="term" value="F:monooxygenase activity"/>
    <property type="evidence" value="ECO:0007669"/>
    <property type="project" value="UniProtKB-KW"/>
</dbReference>
<keyword evidence="3" id="KW-1185">Reference proteome</keyword>
<dbReference type="AlphaFoldDB" id="A0A6G8QAA2"/>
<dbReference type="InterPro" id="IPR036889">
    <property type="entry name" value="mOase_MmoB_DmpM_sf"/>
</dbReference>
<dbReference type="Proteomes" id="UP000501452">
    <property type="component" value="Chromosome"/>
</dbReference>
<dbReference type="EMBL" id="CP045119">
    <property type="protein sequence ID" value="QIN83352.1"/>
    <property type="molecule type" value="Genomic_DNA"/>
</dbReference>
<dbReference type="RefSeq" id="WP_166176552.1">
    <property type="nucleotide sequence ID" value="NZ_CP045119.1"/>
</dbReference>
<evidence type="ECO:0000313" key="2">
    <source>
        <dbReference type="EMBL" id="QIN83352.1"/>
    </source>
</evidence>
<dbReference type="InterPro" id="IPR003454">
    <property type="entry name" value="MOase_MmoB_DmpM"/>
</dbReference>
<dbReference type="SUPFAM" id="SSF56029">
    <property type="entry name" value="Monooxygenase (hydroxylase) regulatory protein"/>
    <property type="match status" value="1"/>
</dbReference>
<dbReference type="Gene3D" id="3.90.56.10">
    <property type="entry name" value="Monooxygenase component MmoB/DmpM"/>
    <property type="match status" value="1"/>
</dbReference>
<proteinExistence type="inferred from homology"/>
<evidence type="ECO:0000256" key="1">
    <source>
        <dbReference type="ARBA" id="ARBA00006313"/>
    </source>
</evidence>
<gene>
    <name evidence="2" type="ORF">GBA63_12435</name>
</gene>
<dbReference type="KEGG" id="rub:GBA63_12435"/>
<reference evidence="2 3" key="1">
    <citation type="submission" date="2019-10" db="EMBL/GenBank/DDBJ databases">
        <title>Rubrobacter sp nov SCSIO 52090 isolated from a deep-sea sediment in the South China Sea.</title>
        <authorList>
            <person name="Chen R.W."/>
        </authorList>
    </citation>
    <scope>NUCLEOTIDE SEQUENCE [LARGE SCALE GENOMIC DNA]</scope>
    <source>
        <strain evidence="2 3">SCSIO 52909</strain>
    </source>
</reference>